<feature type="signal peptide" evidence="1">
    <location>
        <begin position="1"/>
        <end position="18"/>
    </location>
</feature>
<accession>A0A2M3ZUC3</accession>
<evidence type="ECO:0000313" key="2">
    <source>
        <dbReference type="EMBL" id="MBW32167.1"/>
    </source>
</evidence>
<organism evidence="2">
    <name type="scientific">Anopheles braziliensis</name>
    <dbReference type="NCBI Taxonomy" id="58242"/>
    <lineage>
        <taxon>Eukaryota</taxon>
        <taxon>Metazoa</taxon>
        <taxon>Ecdysozoa</taxon>
        <taxon>Arthropoda</taxon>
        <taxon>Hexapoda</taxon>
        <taxon>Insecta</taxon>
        <taxon>Pterygota</taxon>
        <taxon>Neoptera</taxon>
        <taxon>Endopterygota</taxon>
        <taxon>Diptera</taxon>
        <taxon>Nematocera</taxon>
        <taxon>Culicoidea</taxon>
        <taxon>Culicidae</taxon>
        <taxon>Anophelinae</taxon>
        <taxon>Anopheles</taxon>
    </lineage>
</organism>
<reference evidence="2" key="1">
    <citation type="submission" date="2018-01" db="EMBL/GenBank/DDBJ databases">
        <title>An insight into the sialome of Amazonian anophelines.</title>
        <authorList>
            <person name="Ribeiro J.M."/>
            <person name="Scarpassa V."/>
            <person name="Calvo E."/>
        </authorList>
    </citation>
    <scope>NUCLEOTIDE SEQUENCE</scope>
    <source>
        <tissue evidence="2">Salivary glands</tissue>
    </source>
</reference>
<evidence type="ECO:0000256" key="1">
    <source>
        <dbReference type="SAM" id="SignalP"/>
    </source>
</evidence>
<dbReference type="AlphaFoldDB" id="A0A2M3ZUC3"/>
<dbReference type="EMBL" id="GGFM01011416">
    <property type="protein sequence ID" value="MBW32167.1"/>
    <property type="molecule type" value="Transcribed_RNA"/>
</dbReference>
<feature type="chain" id="PRO_5014766332" evidence="1">
    <location>
        <begin position="19"/>
        <end position="77"/>
    </location>
</feature>
<sequence>MIPRLVVVQVVVVQVVVRCPCPHTVCMPCPRRRSCSNPVAHCRRKGSIGWICTKANSAASTRSRSCRMWPYAGESLS</sequence>
<proteinExistence type="predicted"/>
<name>A0A2M3ZUC3_9DIPT</name>
<protein>
    <submittedName>
        <fullName evidence="2">Putative secreted peptide</fullName>
    </submittedName>
</protein>
<keyword evidence="1" id="KW-0732">Signal</keyword>